<protein>
    <submittedName>
        <fullName evidence="1">Uncharacterized protein</fullName>
    </submittedName>
</protein>
<sequence>MINGELGKEESALTLVFGTRALWRFKRSEILKKKKSSRESGTPVPLRSAPVLVWAHHQIVDSKSGAPAAYNWHLGATLQETL</sequence>
<gene>
    <name evidence="1" type="ORF">TorRG33x02_175360</name>
</gene>
<dbReference type="AlphaFoldDB" id="A0A2P5EMD1"/>
<evidence type="ECO:0000313" key="2">
    <source>
        <dbReference type="Proteomes" id="UP000237000"/>
    </source>
</evidence>
<dbReference type="InParanoid" id="A0A2P5EMD1"/>
<dbReference type="Proteomes" id="UP000237000">
    <property type="component" value="Unassembled WGS sequence"/>
</dbReference>
<accession>A0A2P5EMD1</accession>
<dbReference type="EMBL" id="JXTC01000128">
    <property type="protein sequence ID" value="PON86704.1"/>
    <property type="molecule type" value="Genomic_DNA"/>
</dbReference>
<keyword evidence="2" id="KW-1185">Reference proteome</keyword>
<evidence type="ECO:0000313" key="1">
    <source>
        <dbReference type="EMBL" id="PON86704.1"/>
    </source>
</evidence>
<name>A0A2P5EMD1_TREOI</name>
<proteinExistence type="predicted"/>
<organism evidence="1 2">
    <name type="scientific">Trema orientale</name>
    <name type="common">Charcoal tree</name>
    <name type="synonym">Celtis orientalis</name>
    <dbReference type="NCBI Taxonomy" id="63057"/>
    <lineage>
        <taxon>Eukaryota</taxon>
        <taxon>Viridiplantae</taxon>
        <taxon>Streptophyta</taxon>
        <taxon>Embryophyta</taxon>
        <taxon>Tracheophyta</taxon>
        <taxon>Spermatophyta</taxon>
        <taxon>Magnoliopsida</taxon>
        <taxon>eudicotyledons</taxon>
        <taxon>Gunneridae</taxon>
        <taxon>Pentapetalae</taxon>
        <taxon>rosids</taxon>
        <taxon>fabids</taxon>
        <taxon>Rosales</taxon>
        <taxon>Cannabaceae</taxon>
        <taxon>Trema</taxon>
    </lineage>
</organism>
<comment type="caution">
    <text evidence="1">The sequence shown here is derived from an EMBL/GenBank/DDBJ whole genome shotgun (WGS) entry which is preliminary data.</text>
</comment>
<reference evidence="2" key="1">
    <citation type="submission" date="2016-06" db="EMBL/GenBank/DDBJ databases">
        <title>Parallel loss of symbiosis genes in relatives of nitrogen-fixing non-legume Parasponia.</title>
        <authorList>
            <person name="Van Velzen R."/>
            <person name="Holmer R."/>
            <person name="Bu F."/>
            <person name="Rutten L."/>
            <person name="Van Zeijl A."/>
            <person name="Liu W."/>
            <person name="Santuari L."/>
            <person name="Cao Q."/>
            <person name="Sharma T."/>
            <person name="Shen D."/>
            <person name="Roswanjaya Y."/>
            <person name="Wardhani T."/>
            <person name="Kalhor M.S."/>
            <person name="Jansen J."/>
            <person name="Van den Hoogen J."/>
            <person name="Gungor B."/>
            <person name="Hartog M."/>
            <person name="Hontelez J."/>
            <person name="Verver J."/>
            <person name="Yang W.-C."/>
            <person name="Schijlen E."/>
            <person name="Repin R."/>
            <person name="Schilthuizen M."/>
            <person name="Schranz E."/>
            <person name="Heidstra R."/>
            <person name="Miyata K."/>
            <person name="Fedorova E."/>
            <person name="Kohlen W."/>
            <person name="Bisseling T."/>
            <person name="Smit S."/>
            <person name="Geurts R."/>
        </authorList>
    </citation>
    <scope>NUCLEOTIDE SEQUENCE [LARGE SCALE GENOMIC DNA]</scope>
    <source>
        <strain evidence="2">cv. RG33-2</strain>
    </source>
</reference>